<keyword evidence="11" id="KW-1185">Reference proteome</keyword>
<dbReference type="PANTHER" id="PTHR35803">
    <property type="entry name" value="GLUCAN 1,4-ALPHA-GLUCOSIDASE SUSB-RELATED"/>
    <property type="match status" value="1"/>
</dbReference>
<evidence type="ECO:0000256" key="1">
    <source>
        <dbReference type="ARBA" id="ARBA00001913"/>
    </source>
</evidence>
<evidence type="ECO:0000313" key="10">
    <source>
        <dbReference type="EMBL" id="TWI84382.1"/>
    </source>
</evidence>
<comment type="caution">
    <text evidence="10">The sequence shown here is derived from an EMBL/GenBank/DDBJ whole genome shotgun (WGS) entry which is preliminary data.</text>
</comment>
<dbReference type="InterPro" id="IPR017853">
    <property type="entry name" value="GH"/>
</dbReference>
<dbReference type="Gene3D" id="2.60.40.1180">
    <property type="entry name" value="Golgi alpha-mannosidase II"/>
    <property type="match status" value="1"/>
</dbReference>
<dbReference type="RefSeq" id="WP_145717999.1">
    <property type="nucleotide sequence ID" value="NZ_BAAAFY010000002.1"/>
</dbReference>
<evidence type="ECO:0000259" key="8">
    <source>
        <dbReference type="Pfam" id="PF14508"/>
    </source>
</evidence>
<feature type="domain" description="Glycosyl-hydrolase 97 catalytic" evidence="7">
    <location>
        <begin position="305"/>
        <end position="458"/>
    </location>
</feature>
<dbReference type="SUPFAM" id="SSF51445">
    <property type="entry name" value="(Trans)glycosidases"/>
    <property type="match status" value="1"/>
</dbReference>
<evidence type="ECO:0000259" key="7">
    <source>
        <dbReference type="Pfam" id="PF10566"/>
    </source>
</evidence>
<evidence type="ECO:0000256" key="5">
    <source>
        <dbReference type="ARBA" id="ARBA00023295"/>
    </source>
</evidence>
<accession>A0A562ST45</accession>
<evidence type="ECO:0000259" key="9">
    <source>
        <dbReference type="Pfam" id="PF14509"/>
    </source>
</evidence>
<name>A0A562ST45_CHIJA</name>
<dbReference type="InterPro" id="IPR013780">
    <property type="entry name" value="Glyco_hydro_b"/>
</dbReference>
<feature type="domain" description="Glycosyl-hydrolase 97 C-terminal oligomerisation" evidence="9">
    <location>
        <begin position="556"/>
        <end position="648"/>
    </location>
</feature>
<feature type="domain" description="Glycosyl-hydrolase 97 N-terminal" evidence="8">
    <location>
        <begin position="24"/>
        <end position="287"/>
    </location>
</feature>
<dbReference type="PANTHER" id="PTHR35803:SF2">
    <property type="entry name" value="RETAINING ALPHA-GALACTOSIDASE"/>
    <property type="match status" value="1"/>
</dbReference>
<dbReference type="OrthoDB" id="57532at2"/>
<keyword evidence="3" id="KW-0378">Hydrolase</keyword>
<reference evidence="10 11" key="1">
    <citation type="journal article" date="2013" name="Stand. Genomic Sci.">
        <title>Genomic Encyclopedia of Type Strains, Phase I: The one thousand microbial genomes (KMG-I) project.</title>
        <authorList>
            <person name="Kyrpides N.C."/>
            <person name="Woyke T."/>
            <person name="Eisen J.A."/>
            <person name="Garrity G."/>
            <person name="Lilburn T.G."/>
            <person name="Beck B.J."/>
            <person name="Whitman W.B."/>
            <person name="Hugenholtz P."/>
            <person name="Klenk H.P."/>
        </authorList>
    </citation>
    <scope>NUCLEOTIDE SEQUENCE [LARGE SCALE GENOMIC DNA]</scope>
    <source>
        <strain evidence="10 11">DSM 13484</strain>
    </source>
</reference>
<comment type="cofactor">
    <cofactor evidence="1">
        <name>Ca(2+)</name>
        <dbReference type="ChEBI" id="CHEBI:29108"/>
    </cofactor>
</comment>
<evidence type="ECO:0000256" key="2">
    <source>
        <dbReference type="ARBA" id="ARBA00011245"/>
    </source>
</evidence>
<evidence type="ECO:0000313" key="11">
    <source>
        <dbReference type="Proteomes" id="UP000316778"/>
    </source>
</evidence>
<dbReference type="EMBL" id="VLLG01000005">
    <property type="protein sequence ID" value="TWI84382.1"/>
    <property type="molecule type" value="Genomic_DNA"/>
</dbReference>
<evidence type="ECO:0000256" key="3">
    <source>
        <dbReference type="ARBA" id="ARBA00022801"/>
    </source>
</evidence>
<protein>
    <submittedName>
        <fullName evidence="10">Alpha-glucosidase</fullName>
    </submittedName>
</protein>
<evidence type="ECO:0000256" key="6">
    <source>
        <dbReference type="SAM" id="SignalP"/>
    </source>
</evidence>
<dbReference type="GO" id="GO:0016798">
    <property type="term" value="F:hydrolase activity, acting on glycosyl bonds"/>
    <property type="evidence" value="ECO:0007669"/>
    <property type="project" value="UniProtKB-KW"/>
</dbReference>
<dbReference type="InterPro" id="IPR013785">
    <property type="entry name" value="Aldolase_TIM"/>
</dbReference>
<dbReference type="Pfam" id="PF14509">
    <property type="entry name" value="GH97_C"/>
    <property type="match status" value="1"/>
</dbReference>
<sequence>MNKILLGLALLFAPVLLHATDYELASPDKKITVRVQVTDNLQWSVTRNNETLLLPSPISLELANGQVLGQRPVVRKQQRHTVNSVIEAVVPVKHKYIPEQYNELRLTFKGNYSVCFRAYNDGVAYRFETALGKELTVKNETVRYQLPGGYTSWWPMEQHPPSPTFQSHYEYLFRDTAIAAIAPTLYAGLPVYLSTPNGTRIMITESDLHDYPNQFVFGTGGNALTAQFPPVILRDSLVGDREAKILENADYIAKTSGDRNFPWRALIISPDDKGLLETDLVYKLARPNKVEHTGWIQPGKVAWDWWNANNIYGVDFRAGINTATYKYYVDFAAQYGLEYIILDEGWTRTTLDILHATPQLDMQELLRYAKSKNVGVILWVLWNALDAHMEEALDLYAGWGVKGIKVDFMVRAEQYMVNFYERTAQECAKRRLLVDFHGAFKPVGLNRTYPNVISYEGVQGLENSKWSRNVTPGHDVTLPFTRMVAGPMDFTPGAMLNATERNFNPVWSEPMSQGTRCHQAAMMAVYESPLQMLCDNPSNYLEEPEYTGFISRIPTTWDTTVALHGKAGRYVAVARRKGDTWYIGAMTNWDARNLELDLSFLNGKSYRLEAVEDGINADQHAADYRFREEKVTPNDHITIQMSKGGGWLGILSPAP</sequence>
<keyword evidence="6" id="KW-0732">Signal</keyword>
<dbReference type="InterPro" id="IPR014718">
    <property type="entry name" value="GH-type_carb-bd"/>
</dbReference>
<gene>
    <name evidence="10" type="ORF">LX66_4749</name>
</gene>
<keyword evidence="4" id="KW-0106">Calcium</keyword>
<organism evidence="10 11">
    <name type="scientific">Chitinophaga japonensis</name>
    <name type="common">Flexibacter japonensis</name>
    <dbReference type="NCBI Taxonomy" id="104662"/>
    <lineage>
        <taxon>Bacteria</taxon>
        <taxon>Pseudomonadati</taxon>
        <taxon>Bacteroidota</taxon>
        <taxon>Chitinophagia</taxon>
        <taxon>Chitinophagales</taxon>
        <taxon>Chitinophagaceae</taxon>
        <taxon>Chitinophaga</taxon>
    </lineage>
</organism>
<dbReference type="InterPro" id="IPR052720">
    <property type="entry name" value="Glycosyl_hydrolase_97"/>
</dbReference>
<comment type="subunit">
    <text evidence="2">Monomer.</text>
</comment>
<dbReference type="Gene3D" id="2.70.98.10">
    <property type="match status" value="1"/>
</dbReference>
<proteinExistence type="predicted"/>
<feature type="signal peptide" evidence="6">
    <location>
        <begin position="1"/>
        <end position="19"/>
    </location>
</feature>
<evidence type="ECO:0000256" key="4">
    <source>
        <dbReference type="ARBA" id="ARBA00022837"/>
    </source>
</evidence>
<dbReference type="InterPro" id="IPR029486">
    <property type="entry name" value="GH97_N"/>
</dbReference>
<dbReference type="Pfam" id="PF10566">
    <property type="entry name" value="Glyco_hydro_97"/>
    <property type="match status" value="1"/>
</dbReference>
<feature type="chain" id="PRO_5021757814" evidence="6">
    <location>
        <begin position="20"/>
        <end position="655"/>
    </location>
</feature>
<dbReference type="InterPro" id="IPR029483">
    <property type="entry name" value="GH97_C"/>
</dbReference>
<keyword evidence="5" id="KW-0326">Glycosidase</keyword>
<dbReference type="AlphaFoldDB" id="A0A562ST45"/>
<dbReference type="InterPro" id="IPR019563">
    <property type="entry name" value="GH97_catalytic"/>
</dbReference>
<dbReference type="Pfam" id="PF14508">
    <property type="entry name" value="GH97_N"/>
    <property type="match status" value="1"/>
</dbReference>
<dbReference type="Proteomes" id="UP000316778">
    <property type="component" value="Unassembled WGS sequence"/>
</dbReference>
<dbReference type="Gene3D" id="3.20.20.70">
    <property type="entry name" value="Aldolase class I"/>
    <property type="match status" value="1"/>
</dbReference>
<dbReference type="GO" id="GO:0030246">
    <property type="term" value="F:carbohydrate binding"/>
    <property type="evidence" value="ECO:0007669"/>
    <property type="project" value="InterPro"/>
</dbReference>